<feature type="region of interest" description="Disordered" evidence="1">
    <location>
        <begin position="381"/>
        <end position="454"/>
    </location>
</feature>
<dbReference type="AlphaFoldDB" id="A0A8T2LTU7"/>
<organism evidence="2 3">
    <name type="scientific">Astyanax mexicanus</name>
    <name type="common">Blind cave fish</name>
    <name type="synonym">Astyanax fasciatus mexicanus</name>
    <dbReference type="NCBI Taxonomy" id="7994"/>
    <lineage>
        <taxon>Eukaryota</taxon>
        <taxon>Metazoa</taxon>
        <taxon>Chordata</taxon>
        <taxon>Craniata</taxon>
        <taxon>Vertebrata</taxon>
        <taxon>Euteleostomi</taxon>
        <taxon>Actinopterygii</taxon>
        <taxon>Neopterygii</taxon>
        <taxon>Teleostei</taxon>
        <taxon>Ostariophysi</taxon>
        <taxon>Characiformes</taxon>
        <taxon>Characoidei</taxon>
        <taxon>Acestrorhamphidae</taxon>
        <taxon>Acestrorhamphinae</taxon>
        <taxon>Astyanax</taxon>
    </lineage>
</organism>
<evidence type="ECO:0000313" key="3">
    <source>
        <dbReference type="Proteomes" id="UP000752171"/>
    </source>
</evidence>
<feature type="compositionally biased region" description="Polar residues" evidence="1">
    <location>
        <begin position="221"/>
        <end position="242"/>
    </location>
</feature>
<gene>
    <name evidence="2" type="ORF">AMEX_G9299</name>
</gene>
<feature type="compositionally biased region" description="Polar residues" evidence="1">
    <location>
        <begin position="394"/>
        <end position="405"/>
    </location>
</feature>
<comment type="caution">
    <text evidence="2">The sequence shown here is derived from an EMBL/GenBank/DDBJ whole genome shotgun (WGS) entry which is preliminary data.</text>
</comment>
<feature type="compositionally biased region" description="Basic and acidic residues" evidence="1">
    <location>
        <begin position="93"/>
        <end position="115"/>
    </location>
</feature>
<name>A0A8T2LTU7_ASTMX</name>
<dbReference type="Proteomes" id="UP000752171">
    <property type="component" value="Unassembled WGS sequence"/>
</dbReference>
<feature type="region of interest" description="Disordered" evidence="1">
    <location>
        <begin position="209"/>
        <end position="243"/>
    </location>
</feature>
<protein>
    <submittedName>
        <fullName evidence="2">Uncharacterized protein</fullName>
    </submittedName>
</protein>
<feature type="region of interest" description="Disordered" evidence="1">
    <location>
        <begin position="93"/>
        <end position="121"/>
    </location>
</feature>
<sequence length="454" mass="52006">MCKPPLYTPLRPYPEKTAHVVSAVTQMKKLQARKYKDAVLFTDPAADTDDMAEAKQRALLDQRHLETYHRIHRLRDRLYQHYSELLTEKIQRQRQELKMHHDSASQKNTENDTEQRKRKPPVQKLIASTLKHDDAYLAALPKTRYYLILELQRLLAQRGCLQGPREQEVFQHWVDQAKTAQLEKQLQQIVLRSKSAPVLTVEDLLKKKKKKKKMPEHLPQIQVSTEESSTQQKHQTAVSESASGALAVSPRLYSKQIQNQTELKFPSVFSQELRVPRFSTLQPRFLETFKTNPLLLRVKEAPHQSKAAVVTQHQLRLMHSLSLSHIAHTHRLLDKTGLALHRDTGYSISDLLEHVCPNKISIKEPRCSTQPLLPPLQSLEDHSKTELPKPSMEDTVTPSHQASSRKQTDDSALSYDKAPNSSSSDVPLSMEDIHSPSISLAKDPDDKTWTNYVS</sequence>
<proteinExistence type="predicted"/>
<dbReference type="EMBL" id="JAICCE010000007">
    <property type="protein sequence ID" value="KAG9274850.1"/>
    <property type="molecule type" value="Genomic_DNA"/>
</dbReference>
<accession>A0A8T2LTU7</accession>
<evidence type="ECO:0000256" key="1">
    <source>
        <dbReference type="SAM" id="MobiDB-lite"/>
    </source>
</evidence>
<evidence type="ECO:0000313" key="2">
    <source>
        <dbReference type="EMBL" id="KAG9274850.1"/>
    </source>
</evidence>
<reference evidence="2 3" key="1">
    <citation type="submission" date="2021-07" db="EMBL/GenBank/DDBJ databases">
        <authorList>
            <person name="Imarazene B."/>
            <person name="Zahm M."/>
            <person name="Klopp C."/>
            <person name="Cabau C."/>
            <person name="Beille S."/>
            <person name="Jouanno E."/>
            <person name="Castinel A."/>
            <person name="Lluch J."/>
            <person name="Gil L."/>
            <person name="Kuchtly C."/>
            <person name="Lopez Roques C."/>
            <person name="Donnadieu C."/>
            <person name="Parrinello H."/>
            <person name="Journot L."/>
            <person name="Du K."/>
            <person name="Schartl M."/>
            <person name="Retaux S."/>
            <person name="Guiguen Y."/>
        </authorList>
    </citation>
    <scope>NUCLEOTIDE SEQUENCE [LARGE SCALE GENOMIC DNA]</scope>
    <source>
        <strain evidence="2">Pach_M1</strain>
        <tissue evidence="2">Testis</tissue>
    </source>
</reference>